<dbReference type="EMBL" id="JAHUZN010000009">
    <property type="protein sequence ID" value="KAG8484559.1"/>
    <property type="molecule type" value="Genomic_DNA"/>
</dbReference>
<dbReference type="PANTHER" id="PTHR36710">
    <property type="entry name" value="PECTINESTERASE INHIBITOR-LIKE"/>
    <property type="match status" value="1"/>
</dbReference>
<dbReference type="Gene3D" id="1.20.140.40">
    <property type="entry name" value="Invertase/pectin methylesterase inhibitor family protein"/>
    <property type="match status" value="2"/>
</dbReference>
<feature type="compositionally biased region" description="Low complexity" evidence="4">
    <location>
        <begin position="170"/>
        <end position="186"/>
    </location>
</feature>
<evidence type="ECO:0000313" key="7">
    <source>
        <dbReference type="Proteomes" id="UP000701853"/>
    </source>
</evidence>
<evidence type="ECO:0000256" key="4">
    <source>
        <dbReference type="SAM" id="MobiDB-lite"/>
    </source>
</evidence>
<dbReference type="SUPFAM" id="SSF101148">
    <property type="entry name" value="Plant invertase/pectin methylesterase inhibitor"/>
    <property type="match status" value="1"/>
</dbReference>
<dbReference type="Proteomes" id="UP000701853">
    <property type="component" value="Chromosome 9"/>
</dbReference>
<dbReference type="Pfam" id="PF04043">
    <property type="entry name" value="PMEI"/>
    <property type="match status" value="1"/>
</dbReference>
<dbReference type="GO" id="GO:0004857">
    <property type="term" value="F:enzyme inhibitor activity"/>
    <property type="evidence" value="ECO:0007669"/>
    <property type="project" value="InterPro"/>
</dbReference>
<dbReference type="CDD" id="cd15800">
    <property type="entry name" value="PMEI-like_2"/>
    <property type="match status" value="2"/>
</dbReference>
<dbReference type="NCBIfam" id="TIGR01614">
    <property type="entry name" value="PME_inhib"/>
    <property type="match status" value="1"/>
</dbReference>
<gene>
    <name evidence="6" type="ORF">CXB51_023098</name>
</gene>
<feature type="region of interest" description="Disordered" evidence="4">
    <location>
        <begin position="170"/>
        <end position="193"/>
    </location>
</feature>
<evidence type="ECO:0000256" key="1">
    <source>
        <dbReference type="ARBA" id="ARBA00022729"/>
    </source>
</evidence>
<keyword evidence="2" id="KW-1015">Disulfide bond</keyword>
<evidence type="ECO:0000259" key="5">
    <source>
        <dbReference type="SMART" id="SM00856"/>
    </source>
</evidence>
<dbReference type="InterPro" id="IPR006501">
    <property type="entry name" value="Pectinesterase_inhib_dom"/>
</dbReference>
<organism evidence="6 7">
    <name type="scientific">Gossypium anomalum</name>
    <dbReference type="NCBI Taxonomy" id="47600"/>
    <lineage>
        <taxon>Eukaryota</taxon>
        <taxon>Viridiplantae</taxon>
        <taxon>Streptophyta</taxon>
        <taxon>Embryophyta</taxon>
        <taxon>Tracheophyta</taxon>
        <taxon>Spermatophyta</taxon>
        <taxon>Magnoliopsida</taxon>
        <taxon>eudicotyledons</taxon>
        <taxon>Gunneridae</taxon>
        <taxon>Pentapetalae</taxon>
        <taxon>rosids</taxon>
        <taxon>malvids</taxon>
        <taxon>Malvales</taxon>
        <taxon>Malvaceae</taxon>
        <taxon>Malvoideae</taxon>
        <taxon>Gossypium</taxon>
    </lineage>
</organism>
<keyword evidence="7" id="KW-1185">Reference proteome</keyword>
<dbReference type="InterPro" id="IPR052421">
    <property type="entry name" value="PCW_Enzyme_Inhibitor"/>
</dbReference>
<proteinExistence type="inferred from homology"/>
<reference evidence="6 7" key="1">
    <citation type="journal article" date="2021" name="bioRxiv">
        <title>The Gossypium anomalum genome as a resource for cotton improvement and evolutionary analysis of hybrid incompatibility.</title>
        <authorList>
            <person name="Grover C.E."/>
            <person name="Yuan D."/>
            <person name="Arick M.A."/>
            <person name="Miller E.R."/>
            <person name="Hu G."/>
            <person name="Peterson D.G."/>
            <person name="Wendel J.F."/>
            <person name="Udall J.A."/>
        </authorList>
    </citation>
    <scope>NUCLEOTIDE SEQUENCE [LARGE SCALE GENOMIC DNA]</scope>
    <source>
        <strain evidence="6">JFW-Udall</strain>
        <tissue evidence="6">Leaf</tissue>
    </source>
</reference>
<dbReference type="AlphaFoldDB" id="A0A8J5YG18"/>
<name>A0A8J5YG18_9ROSI</name>
<evidence type="ECO:0000256" key="2">
    <source>
        <dbReference type="ARBA" id="ARBA00023157"/>
    </source>
</evidence>
<dbReference type="PANTHER" id="PTHR36710:SF21">
    <property type="entry name" value="PECTINESTERASE INHIBITOR DOMAIN-CONTAINING PROTEIN"/>
    <property type="match status" value="1"/>
</dbReference>
<comment type="similarity">
    <text evidence="3">Belongs to the PMEI family.</text>
</comment>
<evidence type="ECO:0000313" key="6">
    <source>
        <dbReference type="EMBL" id="KAG8484559.1"/>
    </source>
</evidence>
<protein>
    <recommendedName>
        <fullName evidence="5">Pectinesterase inhibitor domain-containing protein</fullName>
    </recommendedName>
</protein>
<dbReference type="OrthoDB" id="770764at2759"/>
<accession>A0A8J5YG18</accession>
<feature type="domain" description="Pectinesterase inhibitor" evidence="5">
    <location>
        <begin position="194"/>
        <end position="340"/>
    </location>
</feature>
<evidence type="ECO:0000256" key="3">
    <source>
        <dbReference type="ARBA" id="ARBA00038471"/>
    </source>
</evidence>
<sequence length="351" mass="38340">MSTIFASVALVPSSFDAQIFNFSQLQKDQTFAILSTDVDPKLQKLCGKIDYSIECLMSTIPFLDENVAINPMSILKVEIDTIDSKTKEALDKAFELSVNPPPSRLFLSCLETCIDNYNSILESKQKILDAISLGDADQSKTMEMKHLTLLLILFSFSAYTASPLVALASSPSESQSPSSSEDQPPQTVSEIPSNVNPKLKKICQEVNHPTECITTAGPFLGKNADITPVTVLQAEIEAIDSKAKEAFAKATKLAADPDISKTVTVPLNVCIDGYKAILKNKQAILDAISKRDSDELNMELSSNVDHISQCEDAFEEAKINSPIPELHSLLGKMIFNSINIGVDMVEFENKN</sequence>
<comment type="caution">
    <text evidence="6">The sequence shown here is derived from an EMBL/GenBank/DDBJ whole genome shotgun (WGS) entry which is preliminary data.</text>
</comment>
<dbReference type="SMART" id="SM00856">
    <property type="entry name" value="PMEI"/>
    <property type="match status" value="1"/>
</dbReference>
<dbReference type="InterPro" id="IPR035513">
    <property type="entry name" value="Invertase/methylesterase_inhib"/>
</dbReference>
<keyword evidence="1" id="KW-0732">Signal</keyword>